<protein>
    <submittedName>
        <fullName evidence="1">Uncharacterized protein</fullName>
    </submittedName>
</protein>
<evidence type="ECO:0000313" key="1">
    <source>
        <dbReference type="EMBL" id="KAK2113087.1"/>
    </source>
</evidence>
<name>A0ABQ9VUM9_SAGOE</name>
<dbReference type="Proteomes" id="UP001266305">
    <property type="component" value="Unassembled WGS sequence"/>
</dbReference>
<gene>
    <name evidence="1" type="ORF">P7K49_007353</name>
</gene>
<dbReference type="EMBL" id="JASSZA010000004">
    <property type="protein sequence ID" value="KAK2113087.1"/>
    <property type="molecule type" value="Genomic_DNA"/>
</dbReference>
<keyword evidence="2" id="KW-1185">Reference proteome</keyword>
<evidence type="ECO:0000313" key="2">
    <source>
        <dbReference type="Proteomes" id="UP001266305"/>
    </source>
</evidence>
<organism evidence="1 2">
    <name type="scientific">Saguinus oedipus</name>
    <name type="common">Cotton-top tamarin</name>
    <name type="synonym">Oedipomidas oedipus</name>
    <dbReference type="NCBI Taxonomy" id="9490"/>
    <lineage>
        <taxon>Eukaryota</taxon>
        <taxon>Metazoa</taxon>
        <taxon>Chordata</taxon>
        <taxon>Craniata</taxon>
        <taxon>Vertebrata</taxon>
        <taxon>Euteleostomi</taxon>
        <taxon>Mammalia</taxon>
        <taxon>Eutheria</taxon>
        <taxon>Euarchontoglires</taxon>
        <taxon>Primates</taxon>
        <taxon>Haplorrhini</taxon>
        <taxon>Platyrrhini</taxon>
        <taxon>Cebidae</taxon>
        <taxon>Callitrichinae</taxon>
        <taxon>Saguinus</taxon>
    </lineage>
</organism>
<comment type="caution">
    <text evidence="1">The sequence shown here is derived from an EMBL/GenBank/DDBJ whole genome shotgun (WGS) entry which is preliminary data.</text>
</comment>
<sequence>RSGMGNGETWIKFLGEFQERSAIDNWRKYLCPNHYATRSAWNSAAHSGRQELSEEADGAT</sequence>
<reference evidence="1 2" key="1">
    <citation type="submission" date="2023-05" db="EMBL/GenBank/DDBJ databases">
        <title>B98-5 Cell Line De Novo Hybrid Assembly: An Optical Mapping Approach.</title>
        <authorList>
            <person name="Kananen K."/>
            <person name="Auerbach J.A."/>
            <person name="Kautto E."/>
            <person name="Blachly J.S."/>
        </authorList>
    </citation>
    <scope>NUCLEOTIDE SEQUENCE [LARGE SCALE GENOMIC DNA]</scope>
    <source>
        <strain evidence="1">B95-8</strain>
        <tissue evidence="1">Cell line</tissue>
    </source>
</reference>
<accession>A0ABQ9VUM9</accession>
<proteinExistence type="predicted"/>
<feature type="non-terminal residue" evidence="1">
    <location>
        <position position="1"/>
    </location>
</feature>